<sequence length="81" mass="9027">MITHLSNFFIYVISFYTVLNGNVNCLSCHQCSPKSENCAELTADTLNACFGLVLPNMSLVCYSAFLNYNEISLNNEPIKIP</sequence>
<comment type="caution">
    <text evidence="2">The sequence shown here is derived from an EMBL/GenBank/DDBJ whole genome shotgun (WGS) entry which is preliminary data.</text>
</comment>
<feature type="signal peptide" evidence="1">
    <location>
        <begin position="1"/>
        <end position="21"/>
    </location>
</feature>
<dbReference type="EMBL" id="JAACXV010000368">
    <property type="protein sequence ID" value="KAF7279333.1"/>
    <property type="molecule type" value="Genomic_DNA"/>
</dbReference>
<protein>
    <recommendedName>
        <fullName evidence="4">Secreted protein</fullName>
    </recommendedName>
</protein>
<reference evidence="2" key="1">
    <citation type="submission" date="2020-08" db="EMBL/GenBank/DDBJ databases">
        <title>Genome sequencing and assembly of the red palm weevil Rhynchophorus ferrugineus.</title>
        <authorList>
            <person name="Dias G.B."/>
            <person name="Bergman C.M."/>
            <person name="Manee M."/>
        </authorList>
    </citation>
    <scope>NUCLEOTIDE SEQUENCE</scope>
    <source>
        <strain evidence="2">AA-2017</strain>
        <tissue evidence="2">Whole larva</tissue>
    </source>
</reference>
<evidence type="ECO:0000256" key="1">
    <source>
        <dbReference type="SAM" id="SignalP"/>
    </source>
</evidence>
<gene>
    <name evidence="2" type="ORF">GWI33_007349</name>
</gene>
<organism evidence="2 3">
    <name type="scientific">Rhynchophorus ferrugineus</name>
    <name type="common">Red palm weevil</name>
    <name type="synonym">Curculio ferrugineus</name>
    <dbReference type="NCBI Taxonomy" id="354439"/>
    <lineage>
        <taxon>Eukaryota</taxon>
        <taxon>Metazoa</taxon>
        <taxon>Ecdysozoa</taxon>
        <taxon>Arthropoda</taxon>
        <taxon>Hexapoda</taxon>
        <taxon>Insecta</taxon>
        <taxon>Pterygota</taxon>
        <taxon>Neoptera</taxon>
        <taxon>Endopterygota</taxon>
        <taxon>Coleoptera</taxon>
        <taxon>Polyphaga</taxon>
        <taxon>Cucujiformia</taxon>
        <taxon>Curculionidae</taxon>
        <taxon>Dryophthorinae</taxon>
        <taxon>Rhynchophorus</taxon>
    </lineage>
</organism>
<evidence type="ECO:0000313" key="2">
    <source>
        <dbReference type="EMBL" id="KAF7279333.1"/>
    </source>
</evidence>
<dbReference type="Proteomes" id="UP000625711">
    <property type="component" value="Unassembled WGS sequence"/>
</dbReference>
<keyword evidence="1" id="KW-0732">Signal</keyword>
<name>A0A834IIZ1_RHYFE</name>
<feature type="chain" id="PRO_5032401686" description="Secreted protein" evidence="1">
    <location>
        <begin position="22"/>
        <end position="81"/>
    </location>
</feature>
<evidence type="ECO:0000313" key="3">
    <source>
        <dbReference type="Proteomes" id="UP000625711"/>
    </source>
</evidence>
<evidence type="ECO:0008006" key="4">
    <source>
        <dbReference type="Google" id="ProtNLM"/>
    </source>
</evidence>
<dbReference type="AlphaFoldDB" id="A0A834IIZ1"/>
<accession>A0A834IIZ1</accession>
<keyword evidence="3" id="KW-1185">Reference proteome</keyword>
<proteinExistence type="predicted"/>